<sequence>MVRRTVISQLQSVGEGALGKLAQSPVTHKALEGAMQVKDRVEKLVRGLEDMDGRVAKLEARVAKLEAAKAPARAAAKTPAKSGAAAPKKPTARKPAAPKE</sequence>
<organism evidence="3">
    <name type="scientific">freshwater metagenome</name>
    <dbReference type="NCBI Taxonomy" id="449393"/>
    <lineage>
        <taxon>unclassified sequences</taxon>
        <taxon>metagenomes</taxon>
        <taxon>ecological metagenomes</taxon>
    </lineage>
</organism>
<name>A0A6J6NMR5_9ZZZZ</name>
<accession>A0A6J6NMR5</accession>
<dbReference type="EMBL" id="CAEZXP010000001">
    <property type="protein sequence ID" value="CAB4687930.1"/>
    <property type="molecule type" value="Genomic_DNA"/>
</dbReference>
<evidence type="ECO:0000256" key="2">
    <source>
        <dbReference type="SAM" id="MobiDB-lite"/>
    </source>
</evidence>
<evidence type="ECO:0000313" key="3">
    <source>
        <dbReference type="EMBL" id="CAB4687930.1"/>
    </source>
</evidence>
<protein>
    <submittedName>
        <fullName evidence="3">Unannotated protein</fullName>
    </submittedName>
</protein>
<feature type="coiled-coil region" evidence="1">
    <location>
        <begin position="41"/>
        <end position="68"/>
    </location>
</feature>
<gene>
    <name evidence="3" type="ORF">UFOPK2399_00492</name>
</gene>
<evidence type="ECO:0000256" key="1">
    <source>
        <dbReference type="SAM" id="Coils"/>
    </source>
</evidence>
<reference evidence="3" key="1">
    <citation type="submission" date="2020-05" db="EMBL/GenBank/DDBJ databases">
        <authorList>
            <person name="Chiriac C."/>
            <person name="Salcher M."/>
            <person name="Ghai R."/>
            <person name="Kavagutti S V."/>
        </authorList>
    </citation>
    <scope>NUCLEOTIDE SEQUENCE</scope>
</reference>
<feature type="region of interest" description="Disordered" evidence="2">
    <location>
        <begin position="68"/>
        <end position="100"/>
    </location>
</feature>
<keyword evidence="1" id="KW-0175">Coiled coil</keyword>
<proteinExistence type="predicted"/>
<dbReference type="AlphaFoldDB" id="A0A6J6NMR5"/>